<organism evidence="1 2">
    <name type="scientific">Petralouisia muris</name>
    <dbReference type="NCBI Taxonomy" id="3032872"/>
    <lineage>
        <taxon>Bacteria</taxon>
        <taxon>Bacillati</taxon>
        <taxon>Bacillota</taxon>
        <taxon>Clostridia</taxon>
        <taxon>Lachnospirales</taxon>
        <taxon>Lachnospiraceae</taxon>
        <taxon>Petralouisia</taxon>
    </lineage>
</organism>
<evidence type="ECO:0000313" key="2">
    <source>
        <dbReference type="Proteomes" id="UP000304953"/>
    </source>
</evidence>
<gene>
    <name evidence="1" type="ORF">E5329_23890</name>
</gene>
<keyword evidence="2" id="KW-1185">Reference proteome</keyword>
<proteinExistence type="predicted"/>
<comment type="caution">
    <text evidence="1">The sequence shown here is derived from an EMBL/GenBank/DDBJ whole genome shotgun (WGS) entry which is preliminary data.</text>
</comment>
<protein>
    <submittedName>
        <fullName evidence="1">Uncharacterized protein</fullName>
    </submittedName>
</protein>
<accession>A0AC61RPE0</accession>
<dbReference type="Proteomes" id="UP000304953">
    <property type="component" value="Unassembled WGS sequence"/>
</dbReference>
<evidence type="ECO:0000313" key="1">
    <source>
        <dbReference type="EMBL" id="TGY90882.1"/>
    </source>
</evidence>
<sequence length="102" mass="11810">MGGHKKMRIALVIVLAAVTIAFSDARVRLDRIKEAVGKQADFNDNENEEIIIVHEEGPGYMIYVINPAKRKRSTRPKPWCPYGYSYCNRRFGKNQEKNAIWR</sequence>
<reference evidence="1" key="1">
    <citation type="submission" date="2019-04" db="EMBL/GenBank/DDBJ databases">
        <title>Microbes associate with the intestines of laboratory mice.</title>
        <authorList>
            <person name="Navarre W."/>
            <person name="Wong E."/>
            <person name="Huang K."/>
            <person name="Tropini C."/>
            <person name="Ng K."/>
            <person name="Yu B."/>
        </authorList>
    </citation>
    <scope>NUCLEOTIDE SEQUENCE</scope>
    <source>
        <strain evidence="1">NM01_1-7b</strain>
    </source>
</reference>
<name>A0AC61RPE0_9FIRM</name>
<dbReference type="EMBL" id="SRYA01000080">
    <property type="protein sequence ID" value="TGY90882.1"/>
    <property type="molecule type" value="Genomic_DNA"/>
</dbReference>